<proteinExistence type="predicted"/>
<feature type="transmembrane region" description="Helical" evidence="1">
    <location>
        <begin position="180"/>
        <end position="197"/>
    </location>
</feature>
<gene>
    <name evidence="2" type="ORF">PYK22_02679</name>
</gene>
<keyword evidence="1" id="KW-0812">Transmembrane</keyword>
<evidence type="ECO:0008006" key="4">
    <source>
        <dbReference type="Google" id="ProtNLM"/>
    </source>
</evidence>
<protein>
    <recommendedName>
        <fullName evidence="4">Transmembrane protein</fullName>
    </recommendedName>
</protein>
<dbReference type="Proteomes" id="UP000031518">
    <property type="component" value="Unassembled WGS sequence"/>
</dbReference>
<reference evidence="2 3" key="2">
    <citation type="submission" date="2015-01" db="EMBL/GenBank/DDBJ databases">
        <title>Complete genome sequence of Pyrinomonas methylaliphatogenes type strain K22T.</title>
        <authorList>
            <person name="Lee K.C.Y."/>
            <person name="Power J.F."/>
            <person name="Dunfield P.F."/>
            <person name="Morgan X.C."/>
            <person name="Huttenhower C."/>
            <person name="Stott M.B."/>
        </authorList>
    </citation>
    <scope>NUCLEOTIDE SEQUENCE [LARGE SCALE GENOMIC DNA]</scope>
    <source>
        <strain evidence="2 3">K22</strain>
    </source>
</reference>
<accession>A0A0B6X001</accession>
<organism evidence="2 3">
    <name type="scientific">Pyrinomonas methylaliphatogenes</name>
    <dbReference type="NCBI Taxonomy" id="454194"/>
    <lineage>
        <taxon>Bacteria</taxon>
        <taxon>Pseudomonadati</taxon>
        <taxon>Acidobacteriota</taxon>
        <taxon>Blastocatellia</taxon>
        <taxon>Blastocatellales</taxon>
        <taxon>Pyrinomonadaceae</taxon>
        <taxon>Pyrinomonas</taxon>
    </lineage>
</organism>
<keyword evidence="3" id="KW-1185">Reference proteome</keyword>
<dbReference type="OrthoDB" id="187863at2"/>
<keyword evidence="1" id="KW-0472">Membrane</keyword>
<evidence type="ECO:0000256" key="1">
    <source>
        <dbReference type="SAM" id="Phobius"/>
    </source>
</evidence>
<feature type="transmembrane region" description="Helical" evidence="1">
    <location>
        <begin position="128"/>
        <end position="149"/>
    </location>
</feature>
<evidence type="ECO:0000313" key="3">
    <source>
        <dbReference type="Proteomes" id="UP000031518"/>
    </source>
</evidence>
<dbReference type="RefSeq" id="WP_041978035.1">
    <property type="nucleotide sequence ID" value="NZ_CBXV010000008.1"/>
</dbReference>
<sequence length="218" mass="24680">MRRFFYENSLSIVLFTLFFVCVAGQAATGFRVYNQDQREHGQPTVDFASYLWGGHFIEAVFENWESEFLQMGAYVVLTVFLRQKGSAESKKLDEPEAEDRSAQPRPDAPWPVKRGGWVRRLYENSLSLALLVLFALSFALHAAGGAAAYNQERQEHGESPVSTLRYIGTSRFWFESFQNWQSEFLSVGVLVVLSIFLRQRGSPESKPVDSPHAQTGKG</sequence>
<evidence type="ECO:0000313" key="2">
    <source>
        <dbReference type="EMBL" id="CDM66646.1"/>
    </source>
</evidence>
<dbReference type="STRING" id="454194.PYK22_02679"/>
<keyword evidence="1" id="KW-1133">Transmembrane helix</keyword>
<name>A0A0B6X001_9BACT</name>
<reference evidence="2 3" key="1">
    <citation type="submission" date="2013-12" db="EMBL/GenBank/DDBJ databases">
        <authorList>
            <person name="Stott M."/>
        </authorList>
    </citation>
    <scope>NUCLEOTIDE SEQUENCE [LARGE SCALE GENOMIC DNA]</scope>
    <source>
        <strain evidence="2 3">K22</strain>
    </source>
</reference>
<dbReference type="EMBL" id="CBXV010000008">
    <property type="protein sequence ID" value="CDM66646.1"/>
    <property type="molecule type" value="Genomic_DNA"/>
</dbReference>
<dbReference type="InterPro" id="IPR046657">
    <property type="entry name" value="DUF6766"/>
</dbReference>
<dbReference type="Pfam" id="PF20554">
    <property type="entry name" value="DUF6766"/>
    <property type="match status" value="1"/>
</dbReference>
<dbReference type="AlphaFoldDB" id="A0A0B6X001"/>